<dbReference type="EMBL" id="FZOG01000001">
    <property type="protein sequence ID" value="SNR89395.1"/>
    <property type="molecule type" value="Genomic_DNA"/>
</dbReference>
<accession>A0A239A166</accession>
<evidence type="ECO:0000259" key="1">
    <source>
        <dbReference type="Pfam" id="PF23544"/>
    </source>
</evidence>
<dbReference type="PANTHER" id="PTHR47472">
    <property type="entry name" value="PROPIONYL-COA CARBOXYLASE"/>
    <property type="match status" value="1"/>
</dbReference>
<dbReference type="RefSeq" id="WP_010483186.1">
    <property type="nucleotide sequence ID" value="NZ_FZOG01000001.1"/>
</dbReference>
<feature type="domain" description="AtuA-like ferredoxin-fold" evidence="1">
    <location>
        <begin position="5"/>
        <end position="103"/>
    </location>
</feature>
<sequence length="107" mass="11774">MNTSITLADYAHARAGDKGNILCVAVFPLNPDHYQWLKRELTPERVAAQFSGRRPASIKRYEIDSLQALNFVLEGALEGGVTRSPGLDRHGKSLSYLLLAMQLPPPA</sequence>
<proteinExistence type="predicted"/>
<dbReference type="Pfam" id="PF23544">
    <property type="entry name" value="AtuA_ferredoxin"/>
    <property type="match status" value="1"/>
</dbReference>
<dbReference type="InterPro" id="IPR056362">
    <property type="entry name" value="AtuA-like_ferredoxin_dom"/>
</dbReference>
<dbReference type="PANTHER" id="PTHR47472:SF1">
    <property type="entry name" value="DUF1446-DOMAIN-CONTAINING PROTEIN"/>
    <property type="match status" value="1"/>
</dbReference>
<dbReference type="AlphaFoldDB" id="A0A239A166"/>
<gene>
    <name evidence="2" type="ORF">SAMN05216255_0842</name>
</gene>
<name>A0A239A166_9PSED</name>
<organism evidence="2 3">
    <name type="scientific">Pseudomonas segetis</name>
    <dbReference type="NCBI Taxonomy" id="298908"/>
    <lineage>
        <taxon>Bacteria</taxon>
        <taxon>Pseudomonadati</taxon>
        <taxon>Pseudomonadota</taxon>
        <taxon>Gammaproteobacteria</taxon>
        <taxon>Pseudomonadales</taxon>
        <taxon>Pseudomonadaceae</taxon>
        <taxon>Pseudomonas</taxon>
    </lineage>
</organism>
<reference evidence="3" key="1">
    <citation type="submission" date="2017-06" db="EMBL/GenBank/DDBJ databases">
        <authorList>
            <person name="Varghese N."/>
            <person name="Submissions S."/>
        </authorList>
    </citation>
    <scope>NUCLEOTIDE SEQUENCE [LARGE SCALE GENOMIC DNA]</scope>
    <source>
        <strain evidence="3">CIP 108523</strain>
    </source>
</reference>
<evidence type="ECO:0000313" key="2">
    <source>
        <dbReference type="EMBL" id="SNR89395.1"/>
    </source>
</evidence>
<dbReference type="Proteomes" id="UP000242915">
    <property type="component" value="Unassembled WGS sequence"/>
</dbReference>
<protein>
    <recommendedName>
        <fullName evidence="1">AtuA-like ferredoxin-fold domain-containing protein</fullName>
    </recommendedName>
</protein>
<keyword evidence="3" id="KW-1185">Reference proteome</keyword>
<evidence type="ECO:0000313" key="3">
    <source>
        <dbReference type="Proteomes" id="UP000242915"/>
    </source>
</evidence>